<reference evidence="2 3" key="1">
    <citation type="submission" date="2019-03" db="EMBL/GenBank/DDBJ databases">
        <title>Complete genome sequence of Ferrigenium kumadai strain An22, a microaerophilic iron-oxidizing bacterium isolated from a paddy field soil.</title>
        <authorList>
            <person name="Watanabe T."/>
            <person name="Asakawa S."/>
        </authorList>
    </citation>
    <scope>NUCLEOTIDE SEQUENCE [LARGE SCALE GENOMIC DNA]</scope>
    <source>
        <strain evidence="2 3">An22</strain>
    </source>
</reference>
<dbReference type="InterPro" id="IPR002645">
    <property type="entry name" value="STAS_dom"/>
</dbReference>
<evidence type="ECO:0000313" key="2">
    <source>
        <dbReference type="EMBL" id="BBJ00189.1"/>
    </source>
</evidence>
<feature type="domain" description="STAS" evidence="1">
    <location>
        <begin position="9"/>
        <end position="95"/>
    </location>
</feature>
<dbReference type="Pfam" id="PF13466">
    <property type="entry name" value="STAS_2"/>
    <property type="match status" value="1"/>
</dbReference>
<dbReference type="InterPro" id="IPR052746">
    <property type="entry name" value="MlaB_ABC_Transporter"/>
</dbReference>
<dbReference type="CDD" id="cd07043">
    <property type="entry name" value="STAS_anti-anti-sigma_factors"/>
    <property type="match status" value="1"/>
</dbReference>
<dbReference type="Gene3D" id="3.30.750.24">
    <property type="entry name" value="STAS domain"/>
    <property type="match status" value="1"/>
</dbReference>
<evidence type="ECO:0000313" key="3">
    <source>
        <dbReference type="Proteomes" id="UP001319121"/>
    </source>
</evidence>
<dbReference type="KEGG" id="fku:FGKAn22_18810"/>
<dbReference type="InterPro" id="IPR058548">
    <property type="entry name" value="MlaB-like_STAS"/>
</dbReference>
<dbReference type="PROSITE" id="PS50801">
    <property type="entry name" value="STAS"/>
    <property type="match status" value="1"/>
</dbReference>
<name>A0AAN1W079_9PROT</name>
<accession>A0AAN1W079</accession>
<dbReference type="Proteomes" id="UP001319121">
    <property type="component" value="Chromosome"/>
</dbReference>
<proteinExistence type="predicted"/>
<gene>
    <name evidence="2" type="ORF">FGKAn22_18810</name>
</gene>
<dbReference type="InterPro" id="IPR036513">
    <property type="entry name" value="STAS_dom_sf"/>
</dbReference>
<evidence type="ECO:0000259" key="1">
    <source>
        <dbReference type="PROSITE" id="PS50801"/>
    </source>
</evidence>
<dbReference type="AlphaFoldDB" id="A0AAN1W079"/>
<dbReference type="EMBL" id="AP019536">
    <property type="protein sequence ID" value="BBJ00189.1"/>
    <property type="molecule type" value="Genomic_DNA"/>
</dbReference>
<protein>
    <recommendedName>
        <fullName evidence="1">STAS domain-containing protein</fullName>
    </recommendedName>
</protein>
<organism evidence="2 3">
    <name type="scientific">Ferrigenium kumadai</name>
    <dbReference type="NCBI Taxonomy" id="1682490"/>
    <lineage>
        <taxon>Bacteria</taxon>
        <taxon>Pseudomonadati</taxon>
        <taxon>Pseudomonadota</taxon>
        <taxon>Betaproteobacteria</taxon>
        <taxon>Nitrosomonadales</taxon>
        <taxon>Gallionellaceae</taxon>
        <taxon>Ferrigenium</taxon>
    </lineage>
</organism>
<dbReference type="PANTHER" id="PTHR35849:SF1">
    <property type="entry name" value="INTERMEMBRANE PHOSPHOLIPID TRANSPORT SYSTEM BINDING PROTEIN MLAB"/>
    <property type="match status" value="1"/>
</dbReference>
<dbReference type="SUPFAM" id="SSF52091">
    <property type="entry name" value="SpoIIaa-like"/>
    <property type="match status" value="1"/>
</dbReference>
<sequence>MITREGGRVVVRGRLTIETVPALFEAGLQQLAAEDLVVDFSQVEAVDSAAVSMLLGWLRAAQRSQRTLSVTALPEDLLSLARLYGVADLLPQQAS</sequence>
<dbReference type="PANTHER" id="PTHR35849">
    <property type="entry name" value="BLR2341 PROTEIN"/>
    <property type="match status" value="1"/>
</dbReference>
<keyword evidence="3" id="KW-1185">Reference proteome</keyword>
<dbReference type="RefSeq" id="WP_212785439.1">
    <property type="nucleotide sequence ID" value="NZ_AP019536.1"/>
</dbReference>